<evidence type="ECO:0000259" key="2">
    <source>
        <dbReference type="Pfam" id="PF13087"/>
    </source>
</evidence>
<dbReference type="PANTHER" id="PTHR10887:SF530">
    <property type="entry name" value="SUPERFAMILY I DNA HELICASES"/>
    <property type="match status" value="1"/>
</dbReference>
<feature type="domain" description="DNA2/NAM7 helicase helicase" evidence="1">
    <location>
        <begin position="315"/>
        <end position="376"/>
    </location>
</feature>
<reference evidence="3 4" key="1">
    <citation type="submission" date="2016-10" db="EMBL/GenBank/DDBJ databases">
        <authorList>
            <person name="Varghese N."/>
            <person name="Submissions S."/>
        </authorList>
    </citation>
    <scope>NUCLEOTIDE SEQUENCE [LARGE SCALE GENOMIC DNA]</scope>
    <source>
        <strain evidence="3 4">DSM 11449</strain>
    </source>
</reference>
<name>A0A1H2RQ38_9FLAO</name>
<dbReference type="SUPFAM" id="SSF52540">
    <property type="entry name" value="P-loop containing nucleoside triphosphate hydrolases"/>
    <property type="match status" value="1"/>
</dbReference>
<dbReference type="OrthoDB" id="9757917at2"/>
<evidence type="ECO:0000259" key="1">
    <source>
        <dbReference type="Pfam" id="PF13086"/>
    </source>
</evidence>
<dbReference type="Pfam" id="PF13086">
    <property type="entry name" value="AAA_11"/>
    <property type="match status" value="2"/>
</dbReference>
<dbReference type="InterPro" id="IPR041679">
    <property type="entry name" value="DNA2/NAM7-like_C"/>
</dbReference>
<dbReference type="GeneID" id="85017612"/>
<feature type="domain" description="DNA2/NAM7 helicase-like C-terminal" evidence="2">
    <location>
        <begin position="972"/>
        <end position="1162"/>
    </location>
</feature>
<organism evidence="3 4">
    <name type="scientific">Capnocytophaga granulosa</name>
    <dbReference type="NCBI Taxonomy" id="45242"/>
    <lineage>
        <taxon>Bacteria</taxon>
        <taxon>Pseudomonadati</taxon>
        <taxon>Bacteroidota</taxon>
        <taxon>Flavobacteriia</taxon>
        <taxon>Flavobacteriales</taxon>
        <taxon>Flavobacteriaceae</taxon>
        <taxon>Capnocytophaga</taxon>
    </lineage>
</organism>
<evidence type="ECO:0000313" key="4">
    <source>
        <dbReference type="Proteomes" id="UP000182771"/>
    </source>
</evidence>
<dbReference type="InterPro" id="IPR027417">
    <property type="entry name" value="P-loop_NTPase"/>
</dbReference>
<protein>
    <submittedName>
        <fullName evidence="3">AAA domain-containing protein</fullName>
    </submittedName>
</protein>
<dbReference type="Pfam" id="PF13087">
    <property type="entry name" value="AAA_12"/>
    <property type="match status" value="1"/>
</dbReference>
<dbReference type="Pfam" id="PF13195">
    <property type="entry name" value="DUF4011"/>
    <property type="match status" value="1"/>
</dbReference>
<dbReference type="GO" id="GO:0004386">
    <property type="term" value="F:helicase activity"/>
    <property type="evidence" value="ECO:0007669"/>
    <property type="project" value="InterPro"/>
</dbReference>
<feature type="domain" description="DNA2/NAM7 helicase helicase" evidence="1">
    <location>
        <begin position="807"/>
        <end position="937"/>
    </location>
</feature>
<dbReference type="Proteomes" id="UP000182771">
    <property type="component" value="Unassembled WGS sequence"/>
</dbReference>
<dbReference type="InterPro" id="IPR025103">
    <property type="entry name" value="DUF4011"/>
</dbReference>
<dbReference type="Gene3D" id="3.40.50.300">
    <property type="entry name" value="P-loop containing nucleotide triphosphate hydrolases"/>
    <property type="match status" value="3"/>
</dbReference>
<dbReference type="EMBL" id="FNND01000001">
    <property type="protein sequence ID" value="SDW20904.1"/>
    <property type="molecule type" value="Genomic_DNA"/>
</dbReference>
<comment type="caution">
    <text evidence="3">The sequence shown here is derived from an EMBL/GenBank/DDBJ whole genome shotgun (WGS) entry which is preliminary data.</text>
</comment>
<gene>
    <name evidence="3" type="ORF">SAMN05444420_101531</name>
</gene>
<dbReference type="InterPro" id="IPR045055">
    <property type="entry name" value="DNA2/NAM7-like"/>
</dbReference>
<keyword evidence="4" id="KW-1185">Reference proteome</keyword>
<evidence type="ECO:0000313" key="3">
    <source>
        <dbReference type="EMBL" id="SDW20904.1"/>
    </source>
</evidence>
<dbReference type="InterPro" id="IPR041677">
    <property type="entry name" value="DNA2/NAM7_AAA_11"/>
</dbReference>
<accession>A0A1H2RQ38</accession>
<sequence>MEPFSKEVFDLFGQKLKIGNRRGVHLNAVVSNSRYKFDLARLSAIFKSLPERFVLDLLTVKNLKFTFSLHDTPSTAIDERDYTIVETAEAVRAKKQTTEKDENKERAELLEKLSDGVDNLIFQSEAIFQEKGVNALGFGFPILARRDLTDGQITVAPILIWSVRIRPTSQLNTWEISRSEDDPIYINEVLINHLQNDSHVTIAPIPDQMLEDGKIDKAELYQICTDLLSQLKIKQNLDFLENNYAEISPIKTKAAYEALLPEKGNALIEKAGLFSLFEVQKQNIINDYQSLKEQFSPRESTPKEDFQTFTSIPTDPSQQEVLEQLRTQSHLLIQGPPGTGKSQTLTAILVNALENQQKVLVVCEKQTALEVLHHSLENHGLGKYTILIKDSIADRKLVVDAVRNILDDPAFKKAIPPYPQEAKDTQIGGLKQLKEAINLHHKELFTPLLSGENWTELMGQLLKYAPQRTALSLQGLPLSFTDEEHEALRETLAPAQRLYTPFAPYKEGYLYNPKTLIAKPYQQTAHHTEATFNSYKEQWAQILSLYEQYRGEYLYKRKEELSEQIQLLTTYINETEALTSLLPADADQYNRKRTESFFYKLSALFMSQRKEAITQQKRLLWLCQEIKKISLHPNFAPLSLSDNLFSNKEQILRYREELGRASAHFEEKVAADFASLDVANFYDPKFASDTLHALTRALSQLKEQIKEHAYIAATPQGLTFFDFKRYIEGALEQHNQYQNDHNNPLEVGYQWFAFEAELSALLKQCLLLLEQAQALNWEASFLYAYYEAFLLKKSETLSAFSANTYEDFREKLRRFAASQQQLITQYWDQAQIAAVKDFETNHKELTVANLYNKRRSEKHSRLSLRQIACKDTDLFTTFFPIVLTTPDSCCNLFQGKNFYFDYVVFDEASQLKLEDNLPAILKGKTVIIAGDEHQMPPSNYFSKIFDGGYQDEEEIDEEDQALQKNSLLSVESLLDFALEYKYDKHHLDFHYRSKHPYLIDFSNVAFYNGKLRPLPRFESENPINFYQVDGTFHEYTNEAEALKVIEILREITPREDGSYPSVGVATFNITQRNLIRKKLLWLRNQPTEQEFAEKLTALEQAGLFIKNLENIQGDERDIIILSVTYGKKKDGKFVQSFGPLNQQKGYKLLNVIITRAKEKIYVCNSIPEAVFLNYADALAQEQANNRKAVLYAYLAYTKAVSEGNSQAMGEVLQSLALYGNLRKEATTQGQLLFKEEVFALLSTQFPTLSLSKDKPFGGYMIDILLTPPSGKPIAIECLSKPIYQQPMGYLEDLHKEQILRDAGLDYMRIHADKPIKSALSALEKTLATR</sequence>
<dbReference type="PANTHER" id="PTHR10887">
    <property type="entry name" value="DNA2/NAM7 HELICASE FAMILY"/>
    <property type="match status" value="1"/>
</dbReference>
<proteinExistence type="predicted"/>
<dbReference type="InterPro" id="IPR047187">
    <property type="entry name" value="SF1_C_Upf1"/>
</dbReference>
<dbReference type="CDD" id="cd18808">
    <property type="entry name" value="SF1_C_Upf1"/>
    <property type="match status" value="1"/>
</dbReference>
<dbReference type="RefSeq" id="WP_016419783.1">
    <property type="nucleotide sequence ID" value="NZ_FNND01000001.1"/>
</dbReference>